<feature type="domain" description="RING-type" evidence="3">
    <location>
        <begin position="67"/>
        <end position="92"/>
    </location>
</feature>
<reference evidence="4 5" key="1">
    <citation type="submission" date="2020-10" db="EMBL/GenBank/DDBJ databases">
        <title>The Coptis chinensis genome and diversification of protoberbering-type alkaloids.</title>
        <authorList>
            <person name="Wang B."/>
            <person name="Shu S."/>
            <person name="Song C."/>
            <person name="Liu Y."/>
        </authorList>
    </citation>
    <scope>NUCLEOTIDE SEQUENCE [LARGE SCALE GENOMIC DNA]</scope>
    <source>
        <strain evidence="4">HL-2020</strain>
        <tissue evidence="4">Leaf</tissue>
    </source>
</reference>
<feature type="region of interest" description="Disordered" evidence="2">
    <location>
        <begin position="102"/>
        <end position="132"/>
    </location>
</feature>
<gene>
    <name evidence="4" type="ORF">IFM89_014000</name>
</gene>
<dbReference type="SUPFAM" id="SSF57850">
    <property type="entry name" value="RING/U-box"/>
    <property type="match status" value="1"/>
</dbReference>
<dbReference type="AlphaFoldDB" id="A0A835IMU6"/>
<dbReference type="OrthoDB" id="1636213at2759"/>
<dbReference type="GO" id="GO:0008270">
    <property type="term" value="F:zinc ion binding"/>
    <property type="evidence" value="ECO:0007669"/>
    <property type="project" value="UniProtKB-KW"/>
</dbReference>
<keyword evidence="1" id="KW-0862">Zinc</keyword>
<comment type="caution">
    <text evidence="4">The sequence shown here is derived from an EMBL/GenBank/DDBJ whole genome shotgun (WGS) entry which is preliminary data.</text>
</comment>
<accession>A0A835IMU6</accession>
<sequence>MVVEKKKGGGGGNNNVGFRSLIRRKQVDSVHVKSEGHQQLARELYVLQLLAIGSMKPGQGHAIFTAECSHTFHFKCITSNVKHGNHVCPVCRSTWKLMPVHTTTAPTDSQSSPVVGSSATRVTPMNPLPDERRAHQLPNRRAFWCESHHFKDDEPLCHINDSLDLTSPLAVSADQLVTIKAFPEVPAVGAAESLAAFTVLVGVQAPPLSEDTHQQARAPIDLVTVLVKKH</sequence>
<evidence type="ECO:0000313" key="4">
    <source>
        <dbReference type="EMBL" id="KAF9620700.1"/>
    </source>
</evidence>
<evidence type="ECO:0000256" key="2">
    <source>
        <dbReference type="SAM" id="MobiDB-lite"/>
    </source>
</evidence>
<dbReference type="InterPro" id="IPR051266">
    <property type="entry name" value="CLCR"/>
</dbReference>
<dbReference type="PROSITE" id="PS50089">
    <property type="entry name" value="ZF_RING_2"/>
    <property type="match status" value="1"/>
</dbReference>
<keyword evidence="1" id="KW-0863">Zinc-finger</keyword>
<keyword evidence="1" id="KW-0479">Metal-binding</keyword>
<evidence type="ECO:0000259" key="3">
    <source>
        <dbReference type="PROSITE" id="PS50089"/>
    </source>
</evidence>
<organism evidence="4 5">
    <name type="scientific">Coptis chinensis</name>
    <dbReference type="NCBI Taxonomy" id="261450"/>
    <lineage>
        <taxon>Eukaryota</taxon>
        <taxon>Viridiplantae</taxon>
        <taxon>Streptophyta</taxon>
        <taxon>Embryophyta</taxon>
        <taxon>Tracheophyta</taxon>
        <taxon>Spermatophyta</taxon>
        <taxon>Magnoliopsida</taxon>
        <taxon>Ranunculales</taxon>
        <taxon>Ranunculaceae</taxon>
        <taxon>Coptidoideae</taxon>
        <taxon>Coptis</taxon>
    </lineage>
</organism>
<dbReference type="InterPro" id="IPR001841">
    <property type="entry name" value="Znf_RING"/>
</dbReference>
<name>A0A835IMU6_9MAGN</name>
<proteinExistence type="predicted"/>
<dbReference type="InterPro" id="IPR013083">
    <property type="entry name" value="Znf_RING/FYVE/PHD"/>
</dbReference>
<protein>
    <recommendedName>
        <fullName evidence="3">RING-type domain-containing protein</fullName>
    </recommendedName>
</protein>
<dbReference type="Proteomes" id="UP000631114">
    <property type="component" value="Unassembled WGS sequence"/>
</dbReference>
<dbReference type="PANTHER" id="PTHR10579:SF146">
    <property type="entry name" value="RING-TYPE DOMAIN-CONTAINING PROTEIN"/>
    <property type="match status" value="1"/>
</dbReference>
<dbReference type="Gene3D" id="3.30.40.10">
    <property type="entry name" value="Zinc/RING finger domain, C3HC4 (zinc finger)"/>
    <property type="match status" value="1"/>
</dbReference>
<evidence type="ECO:0000256" key="1">
    <source>
        <dbReference type="PROSITE-ProRule" id="PRU00175"/>
    </source>
</evidence>
<dbReference type="Pfam" id="PF17123">
    <property type="entry name" value="zf-RING_11"/>
    <property type="match status" value="1"/>
</dbReference>
<dbReference type="PANTHER" id="PTHR10579">
    <property type="entry name" value="CALCIUM-ACTIVATED CHLORIDE CHANNEL REGULATOR"/>
    <property type="match status" value="1"/>
</dbReference>
<evidence type="ECO:0000313" key="5">
    <source>
        <dbReference type="Proteomes" id="UP000631114"/>
    </source>
</evidence>
<dbReference type="EMBL" id="JADFTS010000002">
    <property type="protein sequence ID" value="KAF9620700.1"/>
    <property type="molecule type" value="Genomic_DNA"/>
</dbReference>
<keyword evidence="5" id="KW-1185">Reference proteome</keyword>
<feature type="compositionally biased region" description="Polar residues" evidence="2">
    <location>
        <begin position="102"/>
        <end position="123"/>
    </location>
</feature>